<evidence type="ECO:0000256" key="4">
    <source>
        <dbReference type="ARBA" id="ARBA00022679"/>
    </source>
</evidence>
<feature type="domain" description="Signal transduction histidine kinase subgroup 3 dimerisation and phosphoacceptor" evidence="11">
    <location>
        <begin position="201"/>
        <end position="266"/>
    </location>
</feature>
<feature type="transmembrane region" description="Helical" evidence="9">
    <location>
        <begin position="91"/>
        <end position="113"/>
    </location>
</feature>
<evidence type="ECO:0000256" key="1">
    <source>
        <dbReference type="ARBA" id="ARBA00000085"/>
    </source>
</evidence>
<dbReference type="GO" id="GO:0016301">
    <property type="term" value="F:kinase activity"/>
    <property type="evidence" value="ECO:0007669"/>
    <property type="project" value="UniProtKB-KW"/>
</dbReference>
<feature type="transmembrane region" description="Helical" evidence="9">
    <location>
        <begin position="33"/>
        <end position="53"/>
    </location>
</feature>
<evidence type="ECO:0000256" key="6">
    <source>
        <dbReference type="ARBA" id="ARBA00022777"/>
    </source>
</evidence>
<evidence type="ECO:0000313" key="13">
    <source>
        <dbReference type="Proteomes" id="UP001500037"/>
    </source>
</evidence>
<dbReference type="EMBL" id="BAAALF010000113">
    <property type="protein sequence ID" value="GAA1255196.1"/>
    <property type="molecule type" value="Genomic_DNA"/>
</dbReference>
<dbReference type="PANTHER" id="PTHR24421">
    <property type="entry name" value="NITRATE/NITRITE SENSOR PROTEIN NARX-RELATED"/>
    <property type="match status" value="1"/>
</dbReference>
<dbReference type="Gene3D" id="1.20.5.1930">
    <property type="match status" value="1"/>
</dbReference>
<dbReference type="InterPro" id="IPR036890">
    <property type="entry name" value="HATPase_C_sf"/>
</dbReference>
<evidence type="ECO:0000313" key="12">
    <source>
        <dbReference type="EMBL" id="GAA1255196.1"/>
    </source>
</evidence>
<evidence type="ECO:0000256" key="9">
    <source>
        <dbReference type="SAM" id="Phobius"/>
    </source>
</evidence>
<gene>
    <name evidence="12" type="ORF">GCM10009665_52190</name>
</gene>
<keyword evidence="9" id="KW-0812">Transmembrane</keyword>
<feature type="transmembrane region" description="Helical" evidence="9">
    <location>
        <begin position="151"/>
        <end position="169"/>
    </location>
</feature>
<comment type="catalytic activity">
    <reaction evidence="1">
        <text>ATP + protein L-histidine = ADP + protein N-phospho-L-histidine.</text>
        <dbReference type="EC" id="2.7.13.3"/>
    </reaction>
</comment>
<keyword evidence="7" id="KW-0067">ATP-binding</keyword>
<keyword evidence="8" id="KW-0902">Two-component regulatory system</keyword>
<evidence type="ECO:0000256" key="5">
    <source>
        <dbReference type="ARBA" id="ARBA00022741"/>
    </source>
</evidence>
<dbReference type="PANTHER" id="PTHR24421:SF10">
    <property type="entry name" value="NITRATE_NITRITE SENSOR PROTEIN NARQ"/>
    <property type="match status" value="1"/>
</dbReference>
<dbReference type="Pfam" id="PF07730">
    <property type="entry name" value="HisKA_3"/>
    <property type="match status" value="1"/>
</dbReference>
<dbReference type="InterPro" id="IPR050482">
    <property type="entry name" value="Sensor_HK_TwoCompSys"/>
</dbReference>
<comment type="caution">
    <text evidence="12">The sequence shown here is derived from an EMBL/GenBank/DDBJ whole genome shotgun (WGS) entry which is preliminary data.</text>
</comment>
<dbReference type="Pfam" id="PF02518">
    <property type="entry name" value="HATPase_c"/>
    <property type="match status" value="1"/>
</dbReference>
<keyword evidence="5" id="KW-0547">Nucleotide-binding</keyword>
<proteinExistence type="predicted"/>
<evidence type="ECO:0000256" key="3">
    <source>
        <dbReference type="ARBA" id="ARBA00022553"/>
    </source>
</evidence>
<keyword evidence="3" id="KW-0597">Phosphoprotein</keyword>
<keyword evidence="6 12" id="KW-0418">Kinase</keyword>
<dbReference type="EC" id="2.7.13.3" evidence="2"/>
<reference evidence="13" key="1">
    <citation type="journal article" date="2019" name="Int. J. Syst. Evol. Microbiol.">
        <title>The Global Catalogue of Microorganisms (GCM) 10K type strain sequencing project: providing services to taxonomists for standard genome sequencing and annotation.</title>
        <authorList>
            <consortium name="The Broad Institute Genomics Platform"/>
            <consortium name="The Broad Institute Genome Sequencing Center for Infectious Disease"/>
            <person name="Wu L."/>
            <person name="Ma J."/>
        </authorList>
    </citation>
    <scope>NUCLEOTIDE SEQUENCE [LARGE SCALE GENOMIC DNA]</scope>
    <source>
        <strain evidence="13">JCM 13004</strain>
    </source>
</reference>
<keyword evidence="13" id="KW-1185">Reference proteome</keyword>
<keyword evidence="9" id="KW-0472">Membrane</keyword>
<dbReference type="SUPFAM" id="SSF55874">
    <property type="entry name" value="ATPase domain of HSP90 chaperone/DNA topoisomerase II/histidine kinase"/>
    <property type="match status" value="1"/>
</dbReference>
<organism evidence="12 13">
    <name type="scientific">Kitasatospora nipponensis</name>
    <dbReference type="NCBI Taxonomy" id="258049"/>
    <lineage>
        <taxon>Bacteria</taxon>
        <taxon>Bacillati</taxon>
        <taxon>Actinomycetota</taxon>
        <taxon>Actinomycetes</taxon>
        <taxon>Kitasatosporales</taxon>
        <taxon>Streptomycetaceae</taxon>
        <taxon>Kitasatospora</taxon>
    </lineage>
</organism>
<name>A0ABP4HBP9_9ACTN</name>
<feature type="transmembrane region" description="Helical" evidence="9">
    <location>
        <begin position="59"/>
        <end position="79"/>
    </location>
</feature>
<dbReference type="CDD" id="cd16917">
    <property type="entry name" value="HATPase_UhpB-NarQ-NarX-like"/>
    <property type="match status" value="1"/>
</dbReference>
<evidence type="ECO:0000259" key="10">
    <source>
        <dbReference type="Pfam" id="PF02518"/>
    </source>
</evidence>
<feature type="transmembrane region" description="Helical" evidence="9">
    <location>
        <begin position="119"/>
        <end position="139"/>
    </location>
</feature>
<protein>
    <recommendedName>
        <fullName evidence="2">histidine kinase</fullName>
        <ecNumber evidence="2">2.7.13.3</ecNumber>
    </recommendedName>
</protein>
<dbReference type="Gene3D" id="3.30.565.10">
    <property type="entry name" value="Histidine kinase-like ATPase, C-terminal domain"/>
    <property type="match status" value="1"/>
</dbReference>
<evidence type="ECO:0000256" key="2">
    <source>
        <dbReference type="ARBA" id="ARBA00012438"/>
    </source>
</evidence>
<keyword evidence="4" id="KW-0808">Transferase</keyword>
<evidence type="ECO:0000256" key="7">
    <source>
        <dbReference type="ARBA" id="ARBA00022840"/>
    </source>
</evidence>
<keyword evidence="9" id="KW-1133">Transmembrane helix</keyword>
<sequence length="393" mass="41812">MLLEGPLVSLDTWTRWPSREALAREERSRPGAVLSYAGRLALLLAVTLGTFGSGRFTGWAVPLAVLGLAATGALFQLLFRVSGRHRLGWTLASMGLLLVIAPVAHYLGATLLASATWCWLAVIVLVRLPLLVALPSCAATLTSYAVFSGDGVLGVSATVVGLSLLGYLLRLDAEARGTARRLLQQERAARAAEAESAALAERARIAREIHDVLAHSLSAQLVHLEAARLMLDGGATREQVRERVVAARRMAQEGLVETRQALSALRGEFTAVGEFLVELTQRERIALTVSGTPRPLAAEAGLAVRRTAQEAVTNVRKHAARGTCTMELRYLEEAVELEVRNSGGAPDEVSAVLADSGSGYGLLGMRERAELLGGSLQAGPEQGGWLVLLRVPA</sequence>
<evidence type="ECO:0000259" key="11">
    <source>
        <dbReference type="Pfam" id="PF07730"/>
    </source>
</evidence>
<feature type="domain" description="Histidine kinase/HSP90-like ATPase" evidence="10">
    <location>
        <begin position="303"/>
        <end position="385"/>
    </location>
</feature>
<dbReference type="InterPro" id="IPR003594">
    <property type="entry name" value="HATPase_dom"/>
</dbReference>
<dbReference type="InterPro" id="IPR011712">
    <property type="entry name" value="Sig_transdc_His_kin_sub3_dim/P"/>
</dbReference>
<evidence type="ECO:0000256" key="8">
    <source>
        <dbReference type="ARBA" id="ARBA00023012"/>
    </source>
</evidence>
<dbReference type="Proteomes" id="UP001500037">
    <property type="component" value="Unassembled WGS sequence"/>
</dbReference>
<accession>A0ABP4HBP9</accession>